<feature type="transmembrane region" description="Helical" evidence="1">
    <location>
        <begin position="18"/>
        <end position="39"/>
    </location>
</feature>
<evidence type="ECO:0000256" key="1">
    <source>
        <dbReference type="SAM" id="Phobius"/>
    </source>
</evidence>
<keyword evidence="3" id="KW-0614">Plasmid</keyword>
<accession>A0ABM5N7U1</accession>
<dbReference type="RefSeq" id="WP_015026341.1">
    <property type="nucleotide sequence ID" value="NC_018742.1"/>
</dbReference>
<geneLocation type="plasmid" evidence="3 4">
    <name>pEMTOL01</name>
</geneLocation>
<organism evidence="3 4">
    <name type="scientific">Emticicia oligotrophica (strain DSM 17448 / CIP 109782 / MTCC 6937 / GPTSA100-15)</name>
    <dbReference type="NCBI Taxonomy" id="929562"/>
    <lineage>
        <taxon>Bacteria</taxon>
        <taxon>Pseudomonadati</taxon>
        <taxon>Bacteroidota</taxon>
        <taxon>Cytophagia</taxon>
        <taxon>Cytophagales</taxon>
        <taxon>Leadbetterellaceae</taxon>
        <taxon>Emticicia</taxon>
    </lineage>
</organism>
<gene>
    <name evidence="3" type="ordered locus">Emtol_0328</name>
</gene>
<reference evidence="3 4" key="1">
    <citation type="submission" date="2011-07" db="EMBL/GenBank/DDBJ databases">
        <title>The complete genome of plasmid 1 of Emticicia oligotrophica DSM 17448.</title>
        <authorList>
            <consortium name="US DOE Joint Genome Institute (JGI-PGF)"/>
            <person name="Lucas S."/>
            <person name="Han J."/>
            <person name="Lapidus A."/>
            <person name="Bruce D."/>
            <person name="Goodwin L."/>
            <person name="Pitluck S."/>
            <person name="Peters L."/>
            <person name="Kyrpides N."/>
            <person name="Mavromatis K."/>
            <person name="Ivanova N."/>
            <person name="Ovchinnikova G."/>
            <person name="Teshima H."/>
            <person name="Detter J.C."/>
            <person name="Tapia R."/>
            <person name="Han C."/>
            <person name="Land M."/>
            <person name="Hauser L."/>
            <person name="Markowitz V."/>
            <person name="Cheng J.-F."/>
            <person name="Hugenholtz P."/>
            <person name="Woyke T."/>
            <person name="Wu D."/>
            <person name="Tindall B."/>
            <person name="Pomrenke H."/>
            <person name="Brambilla E."/>
            <person name="Klenk H.-P."/>
            <person name="Eisen J.A."/>
        </authorList>
    </citation>
    <scope>NUCLEOTIDE SEQUENCE [LARGE SCALE GENOMIC DNA]</scope>
    <source>
        <strain evidence="4">DSM 17448 / GPTSA100-15</strain>
        <plasmid evidence="3 4">pEMTOL01</plasmid>
    </source>
</reference>
<sequence length="430" mass="47530">MSAQTNLIAANQNRQMRIIVIPFIFTIVGFLGFNIGIIGEVDAKSLSNKDIINGIPEAKIKGFDENKYKNGIVEAEKWEQEKNDEENSLSAFDGNKISSNESLSEEQKKILIQNHALTPKTKEEILYDHSKRTTSILNDQTRAIQDIYKVQPETYEQRQNRDNIQKAKDLNNYALDLSRQSELMALNGSKINSTYVPNPNSVIQPVVPVENQSDIKPKPEIRVADNAVIATSLPSKIETESRIFNAFYGIKGEKKEMGKNQSGSNIRAVIHGDADKISVVNGSNIKIRLIQDIKVNGIFVPKNTLVTGTCTINGDRLYIGITTVKVGDELLPLRVKVVDIDGVDGVYIPNMQIKSQLNQALVRSTDAVNSPGFYFTPSNAPAGQQILGQIASQGVSSFIQTGKQILNQKASVSKVSIKANYQILLIPVQY</sequence>
<evidence type="ECO:0000259" key="2">
    <source>
        <dbReference type="Pfam" id="PF12508"/>
    </source>
</evidence>
<feature type="domain" description="Conjugative transposon TraM C-terminal" evidence="2">
    <location>
        <begin position="266"/>
        <end position="425"/>
    </location>
</feature>
<keyword evidence="1" id="KW-1133">Transmembrane helix</keyword>
<keyword evidence="1" id="KW-0812">Transmembrane</keyword>
<proteinExistence type="predicted"/>
<keyword evidence="4" id="KW-1185">Reference proteome</keyword>
<dbReference type="Pfam" id="PF12508">
    <property type="entry name" value="Transposon_TraM"/>
    <property type="match status" value="1"/>
</dbReference>
<dbReference type="EMBL" id="CP002962">
    <property type="protein sequence ID" value="AFK05595.1"/>
    <property type="molecule type" value="Genomic_DNA"/>
</dbReference>
<protein>
    <recommendedName>
        <fullName evidence="2">Conjugative transposon TraM C-terminal domain-containing protein</fullName>
    </recommendedName>
</protein>
<dbReference type="InterPro" id="IPR055407">
    <property type="entry name" value="TraM_C"/>
</dbReference>
<dbReference type="Proteomes" id="UP000002875">
    <property type="component" value="Plasmid pEMTOL01"/>
</dbReference>
<evidence type="ECO:0000313" key="4">
    <source>
        <dbReference type="Proteomes" id="UP000002875"/>
    </source>
</evidence>
<evidence type="ECO:0000313" key="3">
    <source>
        <dbReference type="EMBL" id="AFK05595.1"/>
    </source>
</evidence>
<name>A0ABM5N7U1_EMTOG</name>
<keyword evidence="1" id="KW-0472">Membrane</keyword>